<keyword evidence="5" id="KW-0645">Protease</keyword>
<dbReference type="EC" id="3.4.14.10" evidence="3"/>
<evidence type="ECO:0000259" key="10">
    <source>
        <dbReference type="Pfam" id="PF12580"/>
    </source>
</evidence>
<reference evidence="13 14" key="1">
    <citation type="submission" date="2021-04" db="EMBL/GenBank/DDBJ databases">
        <authorList>
            <person name="Bliznina A."/>
        </authorList>
    </citation>
    <scope>NUCLEOTIDE SEQUENCE [LARGE SCALE GENOMIC DNA]</scope>
</reference>
<dbReference type="Pfam" id="PF00082">
    <property type="entry name" value="Peptidase_S8"/>
    <property type="match status" value="1"/>
</dbReference>
<keyword evidence="6" id="KW-0378">Hydrolase</keyword>
<dbReference type="InterPro" id="IPR015500">
    <property type="entry name" value="Peptidase_S8_subtilisin-rel"/>
</dbReference>
<evidence type="ECO:0000256" key="4">
    <source>
        <dbReference type="ARBA" id="ARBA00022438"/>
    </source>
</evidence>
<evidence type="ECO:0000256" key="5">
    <source>
        <dbReference type="ARBA" id="ARBA00022670"/>
    </source>
</evidence>
<feature type="domain" description="Tripeptidyl-peptidase II galactose-binding" evidence="12">
    <location>
        <begin position="655"/>
        <end position="743"/>
    </location>
</feature>
<proteinExistence type="inferred from homology"/>
<name>A0ABN7S9M2_OIKDI</name>
<dbReference type="Gene3D" id="2.60.40.3170">
    <property type="match status" value="1"/>
</dbReference>
<protein>
    <recommendedName>
        <fullName evidence="3">tripeptidyl-peptidase II</fullName>
        <ecNumber evidence="3">3.4.14.10</ecNumber>
    </recommendedName>
</protein>
<keyword evidence="4" id="KW-0031">Aminopeptidase</keyword>
<gene>
    <name evidence="13" type="ORF">OKIOD_LOCUS5348</name>
</gene>
<dbReference type="Pfam" id="PF21223">
    <property type="entry name" value="TPPII_Ig-like-1"/>
    <property type="match status" value="1"/>
</dbReference>
<dbReference type="Gene3D" id="1.25.40.710">
    <property type="match status" value="1"/>
</dbReference>
<evidence type="ECO:0000256" key="2">
    <source>
        <dbReference type="ARBA" id="ARBA00011073"/>
    </source>
</evidence>
<comment type="catalytic activity">
    <reaction evidence="1">
        <text>Release of an N-terminal tripeptide from a polypeptide.</text>
        <dbReference type="EC" id="3.4.14.10"/>
    </reaction>
</comment>
<evidence type="ECO:0000313" key="13">
    <source>
        <dbReference type="EMBL" id="CAG5094698.1"/>
    </source>
</evidence>
<dbReference type="Gene3D" id="2.20.25.690">
    <property type="match status" value="1"/>
</dbReference>
<evidence type="ECO:0000259" key="11">
    <source>
        <dbReference type="Pfam" id="PF21223"/>
    </source>
</evidence>
<organism evidence="13 14">
    <name type="scientific">Oikopleura dioica</name>
    <name type="common">Tunicate</name>
    <dbReference type="NCBI Taxonomy" id="34765"/>
    <lineage>
        <taxon>Eukaryota</taxon>
        <taxon>Metazoa</taxon>
        <taxon>Chordata</taxon>
        <taxon>Tunicata</taxon>
        <taxon>Appendicularia</taxon>
        <taxon>Copelata</taxon>
        <taxon>Oikopleuridae</taxon>
        <taxon>Oikopleura</taxon>
    </lineage>
</organism>
<accession>A0ABN7S9M2</accession>
<evidence type="ECO:0000259" key="9">
    <source>
        <dbReference type="Pfam" id="PF00082"/>
    </source>
</evidence>
<dbReference type="InterPro" id="IPR022398">
    <property type="entry name" value="Peptidase_S8_His-AS"/>
</dbReference>
<dbReference type="InterPro" id="IPR000209">
    <property type="entry name" value="Peptidase_S8/S53_dom"/>
</dbReference>
<evidence type="ECO:0000256" key="7">
    <source>
        <dbReference type="ARBA" id="ARBA00022825"/>
    </source>
</evidence>
<feature type="domain" description="Tripeptidyl-peptidase II first Ig-like" evidence="11">
    <location>
        <begin position="526"/>
        <end position="638"/>
    </location>
</feature>
<dbReference type="Pfam" id="PF21316">
    <property type="entry name" value="TPPII_GBD"/>
    <property type="match status" value="1"/>
</dbReference>
<dbReference type="PROSITE" id="PS00138">
    <property type="entry name" value="SUBTILASE_SER"/>
    <property type="match status" value="1"/>
</dbReference>
<feature type="region of interest" description="Disordered" evidence="8">
    <location>
        <begin position="992"/>
        <end position="1017"/>
    </location>
</feature>
<dbReference type="Proteomes" id="UP001158576">
    <property type="component" value="Chromosome XSR"/>
</dbReference>
<evidence type="ECO:0000256" key="1">
    <source>
        <dbReference type="ARBA" id="ARBA00001910"/>
    </source>
</evidence>
<sequence length="1234" mass="134279">MLAEETGLAKLLTNFPVGGILPKDETGVAQLLAEKPYLDGRGQIVAVLDQGVDPGAAGLIVTSEGKPKVIDVIDTTGSGDVDTTSVAKVEIAEDGSKFLTGLTGRKLVLPAEWKNPSEKWNVGVIDLTKIFPSYLKNRMNKTCKDEEWSPAYNSALSNAQDNVNQTTSLDVTVLKNQMKKESAKETLEALKKLNSGWKNLSFIADVVVWNNGEELVAVLDSSFRGDLSSCKVMRDYATAQEWHKLSEETQLNYNFKIFDDKMVQVVCPSGSHGTHVAGIVAAYHPDEEDKNGIAPGAQIISVKIGDSRLNTLETQAGFIRGLRAAVRGGASIANFSYGEPAKYPMKGASAREITECYLKHKMLFITSAGNSGPALTTVGAPASISDHLLSVGAFAAPSSHLPCYSLKEQGHEINYTWSSRGPTQDGGVGVNVSAPGVAITAVPTATLMNNQLMNGTSMAAPSAAGAAACILSSLNGEEWTPAGLKRAMENGARTIPGAEKETQGRGLIQVPKSAEIIKNVDSAHYQLKVSGGKRGVYLREPWETEEIQTIAMSVKPSFVHQKPKSEIVAFEKHCLIKNPAKSWIRAPEFIHLNSGEKHFSIEVDPTRLPAGDYRSAHLTVVESGNEQEVLFVIPVTVVKPLELDPGATKQKELNFSPGQIERQFFKVPVGASYAKVTVAATGSETGRFMVHVAQLENEKHFDVKTEEKFYSLNSTEAPKVFAVPVSECGTVELTLAKFWSSQGQCTARWSIEFGGLSVTSPTDLAQCANEFIIKSPLPEKILPKATFDQLVIPMAPQNVSICPIESLPYDKPLNEAERTFLAKIDYSFSLGSKSDITMNCPTLEGLLYESEFSETLIHVFDSHNKHVFTTEVLKPSSWKVNLPKADYKVQMHIAGTNYTLLESLSKNLQLDVLQKLSKPVAVDAFWKHMDALAGAPKAKDKTLKPNTPVSLYLGPGMTELDQSDLAKAEGGRYLKGSLTILKDDVTKKVEKHSIRMSLRPRAKSKTDAPPKSEKDNSIETIERNANVSWVKAGHGGSDYFKVAVEKYPDHVPLHHARLQFLTKESKVGAPVTTDEVAKLCEVIEQLVDLKTAIYNSSMKGKLTADEQKLVDAAKEEKAALQLATVTKIRAKLSQHEKGGDDSAVLELLKNLLRMNDFIAEGKDKEVLKMNVEVGMRLGFPGLSLKAVSKLTADSDSKDLAKTLASLYSDLGWDFAATNQEQKIVADFPHAQLFL</sequence>
<dbReference type="InterPro" id="IPR036852">
    <property type="entry name" value="Peptidase_S8/S53_dom_sf"/>
</dbReference>
<dbReference type="PROSITE" id="PS00137">
    <property type="entry name" value="SUBTILASE_HIS"/>
    <property type="match status" value="1"/>
</dbReference>
<dbReference type="Gene3D" id="3.40.50.200">
    <property type="entry name" value="Peptidase S8/S53 domain"/>
    <property type="match status" value="1"/>
</dbReference>
<dbReference type="InterPro" id="IPR048383">
    <property type="entry name" value="TPPII_Ig-like-1"/>
</dbReference>
<comment type="similarity">
    <text evidence="2">Belongs to the peptidase S8 family.</text>
</comment>
<evidence type="ECO:0000259" key="12">
    <source>
        <dbReference type="Pfam" id="PF21316"/>
    </source>
</evidence>
<dbReference type="InterPro" id="IPR022229">
    <property type="entry name" value="TPPII_Ig-like-2"/>
</dbReference>
<dbReference type="InterPro" id="IPR048384">
    <property type="entry name" value="TPPII_GBD"/>
</dbReference>
<dbReference type="PANTHER" id="PTHR43806:SF14">
    <property type="entry name" value="TRIPEPTIDYL-PEPTIDASE 2"/>
    <property type="match status" value="1"/>
</dbReference>
<dbReference type="InterPro" id="IPR046940">
    <property type="entry name" value="TPPII_Ig-like_sf"/>
</dbReference>
<keyword evidence="14" id="KW-1185">Reference proteome</keyword>
<dbReference type="InterPro" id="IPR046939">
    <property type="entry name" value="TPPII_C_sf"/>
</dbReference>
<feature type="domain" description="Tripeptidyl peptidase II second Ig-like" evidence="10">
    <location>
        <begin position="778"/>
        <end position="956"/>
    </location>
</feature>
<evidence type="ECO:0000256" key="8">
    <source>
        <dbReference type="SAM" id="MobiDB-lite"/>
    </source>
</evidence>
<evidence type="ECO:0000256" key="3">
    <source>
        <dbReference type="ARBA" id="ARBA00012462"/>
    </source>
</evidence>
<dbReference type="Pfam" id="PF12580">
    <property type="entry name" value="TPPII"/>
    <property type="match status" value="1"/>
</dbReference>
<dbReference type="EMBL" id="OU015569">
    <property type="protein sequence ID" value="CAG5094698.1"/>
    <property type="molecule type" value="Genomic_DNA"/>
</dbReference>
<evidence type="ECO:0000313" key="14">
    <source>
        <dbReference type="Proteomes" id="UP001158576"/>
    </source>
</evidence>
<dbReference type="PANTHER" id="PTHR43806">
    <property type="entry name" value="PEPTIDASE S8"/>
    <property type="match status" value="1"/>
</dbReference>
<dbReference type="InterPro" id="IPR023828">
    <property type="entry name" value="Peptidase_S8_Ser-AS"/>
</dbReference>
<keyword evidence="7" id="KW-0720">Serine protease</keyword>
<feature type="compositionally biased region" description="Basic and acidic residues" evidence="8">
    <location>
        <begin position="1004"/>
        <end position="1017"/>
    </location>
</feature>
<evidence type="ECO:0000256" key="6">
    <source>
        <dbReference type="ARBA" id="ARBA00022801"/>
    </source>
</evidence>
<dbReference type="InterPro" id="IPR050131">
    <property type="entry name" value="Peptidase_S8_subtilisin-like"/>
</dbReference>
<feature type="domain" description="Peptidase S8/S53" evidence="9">
    <location>
        <begin position="40"/>
        <end position="503"/>
    </location>
</feature>
<dbReference type="PRINTS" id="PR00723">
    <property type="entry name" value="SUBTILISIN"/>
</dbReference>
<dbReference type="SUPFAM" id="SSF52743">
    <property type="entry name" value="Subtilisin-like"/>
    <property type="match status" value="1"/>
</dbReference>